<dbReference type="EMBL" id="BAAAQX010000005">
    <property type="protein sequence ID" value="GAA2207153.1"/>
    <property type="molecule type" value="Genomic_DNA"/>
</dbReference>
<accession>A0ABN3CCQ9</accession>
<proteinExistence type="predicted"/>
<protein>
    <recommendedName>
        <fullName evidence="3">Transposase</fullName>
    </recommendedName>
</protein>
<sequence>MRDLPARVVVYLLLAGCLFPEPEWRRLTAGLAGPKLAQFHHRPAHRPRPATISMDILITDQ</sequence>
<evidence type="ECO:0000313" key="2">
    <source>
        <dbReference type="Proteomes" id="UP001499843"/>
    </source>
</evidence>
<keyword evidence="2" id="KW-1185">Reference proteome</keyword>
<gene>
    <name evidence="1" type="ORF">GCM10009850_026110</name>
</gene>
<organism evidence="1 2">
    <name type="scientific">Nonomuraea monospora</name>
    <dbReference type="NCBI Taxonomy" id="568818"/>
    <lineage>
        <taxon>Bacteria</taxon>
        <taxon>Bacillati</taxon>
        <taxon>Actinomycetota</taxon>
        <taxon>Actinomycetes</taxon>
        <taxon>Streptosporangiales</taxon>
        <taxon>Streptosporangiaceae</taxon>
        <taxon>Nonomuraea</taxon>
    </lineage>
</organism>
<comment type="caution">
    <text evidence="1">The sequence shown here is derived from an EMBL/GenBank/DDBJ whole genome shotgun (WGS) entry which is preliminary data.</text>
</comment>
<dbReference type="RefSeq" id="WP_344474033.1">
    <property type="nucleotide sequence ID" value="NZ_BAAAQX010000005.1"/>
</dbReference>
<reference evidence="1 2" key="1">
    <citation type="journal article" date="2019" name="Int. J. Syst. Evol. Microbiol.">
        <title>The Global Catalogue of Microorganisms (GCM) 10K type strain sequencing project: providing services to taxonomists for standard genome sequencing and annotation.</title>
        <authorList>
            <consortium name="The Broad Institute Genomics Platform"/>
            <consortium name="The Broad Institute Genome Sequencing Center for Infectious Disease"/>
            <person name="Wu L."/>
            <person name="Ma J."/>
        </authorList>
    </citation>
    <scope>NUCLEOTIDE SEQUENCE [LARGE SCALE GENOMIC DNA]</scope>
    <source>
        <strain evidence="1 2">JCM 16114</strain>
    </source>
</reference>
<evidence type="ECO:0008006" key="3">
    <source>
        <dbReference type="Google" id="ProtNLM"/>
    </source>
</evidence>
<dbReference type="Proteomes" id="UP001499843">
    <property type="component" value="Unassembled WGS sequence"/>
</dbReference>
<evidence type="ECO:0000313" key="1">
    <source>
        <dbReference type="EMBL" id="GAA2207153.1"/>
    </source>
</evidence>
<name>A0ABN3CCQ9_9ACTN</name>